<dbReference type="OrthoDB" id="6327297at2759"/>
<feature type="transmembrane region" description="Helical" evidence="1">
    <location>
        <begin position="185"/>
        <end position="208"/>
    </location>
</feature>
<evidence type="ECO:0000313" key="2">
    <source>
        <dbReference type="EMBL" id="ELT90042.1"/>
    </source>
</evidence>
<dbReference type="EnsemblMetazoa" id="CapteT206415">
    <property type="protein sequence ID" value="CapteP206415"/>
    <property type="gene ID" value="CapteG206415"/>
</dbReference>
<proteinExistence type="predicted"/>
<dbReference type="EMBL" id="KB311062">
    <property type="protein sequence ID" value="ELT90042.1"/>
    <property type="molecule type" value="Genomic_DNA"/>
</dbReference>
<sequence>MDNQGLSDSENTFVELTSHYDTWNTPLSPYTYNLAEGQLPTTATSIQLLGDGGAKEMPVTYAAPPTGHHGDFHIPDDEDWDAYYDDDNYGDEGSEDFLYEDKFKVRDKRTLFGQLQQELLPQDENSVTNTDNQNHIKNGFKIADHLTKVPLSIVWHGFTEFWAASVFLSNAIVAIYDIVRSATYLQYKVTALILGVVENLLVVGLWAVRKHPKFKSSPNYEQNIKYFQYAENIIHELLIFPLFIISIVGFATERMYQTPEDAFGWTQLILLVIDTIELVFTQGLRVFMVYRFMRDIQGVLKPGTSKGLCAQQFAGLVLSRAYLTFLGNVVLMLLLATMMGIQVHSDNYTSSNYHLTFRSGMLMVCLLILPIFSFVLFILANAYWIMEILIGLNLSVGQDESFSDKLKENYGEAVQGALQYAQHKIPASSKRLESLRETPTHKKALYGVLEIPIVLCIFVYEILLLSSLFLFNGFADPWQNNAVVLCFLVVLVAANIHLIALMALSNLSIVLIVLSVLVYPFTVPICCRRKQQVDQTPFEL</sequence>
<name>R7TEY5_CAPTE</name>
<evidence type="ECO:0000256" key="1">
    <source>
        <dbReference type="SAM" id="Phobius"/>
    </source>
</evidence>
<keyword evidence="4" id="KW-1185">Reference proteome</keyword>
<dbReference type="HOGENOM" id="CLU_504571_0_0_1"/>
<reference evidence="2 4" key="2">
    <citation type="journal article" date="2013" name="Nature">
        <title>Insights into bilaterian evolution from three spiralian genomes.</title>
        <authorList>
            <person name="Simakov O."/>
            <person name="Marletaz F."/>
            <person name="Cho S.J."/>
            <person name="Edsinger-Gonzales E."/>
            <person name="Havlak P."/>
            <person name="Hellsten U."/>
            <person name="Kuo D.H."/>
            <person name="Larsson T."/>
            <person name="Lv J."/>
            <person name="Arendt D."/>
            <person name="Savage R."/>
            <person name="Osoegawa K."/>
            <person name="de Jong P."/>
            <person name="Grimwood J."/>
            <person name="Chapman J.A."/>
            <person name="Shapiro H."/>
            <person name="Aerts A."/>
            <person name="Otillar R.P."/>
            <person name="Terry A.Y."/>
            <person name="Boore J.L."/>
            <person name="Grigoriev I.V."/>
            <person name="Lindberg D.R."/>
            <person name="Seaver E.C."/>
            <person name="Weisblat D.A."/>
            <person name="Putnam N.H."/>
            <person name="Rokhsar D.S."/>
        </authorList>
    </citation>
    <scope>NUCLEOTIDE SEQUENCE</scope>
    <source>
        <strain evidence="2 4">I ESC-2004</strain>
    </source>
</reference>
<dbReference type="EMBL" id="AMQN01003163">
    <property type="status" value="NOT_ANNOTATED_CDS"/>
    <property type="molecule type" value="Genomic_DNA"/>
</dbReference>
<feature type="transmembrane region" description="Helical" evidence="1">
    <location>
        <begin position="161"/>
        <end position="179"/>
    </location>
</feature>
<evidence type="ECO:0000313" key="4">
    <source>
        <dbReference type="Proteomes" id="UP000014760"/>
    </source>
</evidence>
<dbReference type="Proteomes" id="UP000014760">
    <property type="component" value="Unassembled WGS sequence"/>
</dbReference>
<organism evidence="2">
    <name type="scientific">Capitella teleta</name>
    <name type="common">Polychaete worm</name>
    <dbReference type="NCBI Taxonomy" id="283909"/>
    <lineage>
        <taxon>Eukaryota</taxon>
        <taxon>Metazoa</taxon>
        <taxon>Spiralia</taxon>
        <taxon>Lophotrochozoa</taxon>
        <taxon>Annelida</taxon>
        <taxon>Polychaeta</taxon>
        <taxon>Sedentaria</taxon>
        <taxon>Scolecida</taxon>
        <taxon>Capitellidae</taxon>
        <taxon>Capitella</taxon>
    </lineage>
</organism>
<keyword evidence="1" id="KW-0812">Transmembrane</keyword>
<evidence type="ECO:0000313" key="3">
    <source>
        <dbReference type="EnsemblMetazoa" id="CapteP206415"/>
    </source>
</evidence>
<feature type="transmembrane region" description="Helical" evidence="1">
    <location>
        <begin position="482"/>
        <end position="500"/>
    </location>
</feature>
<dbReference type="OMA" id="YVIHMEN"/>
<dbReference type="AlphaFoldDB" id="R7TEY5"/>
<keyword evidence="1" id="KW-0472">Membrane</keyword>
<protein>
    <submittedName>
        <fullName evidence="2 3">Uncharacterized protein</fullName>
    </submittedName>
</protein>
<gene>
    <name evidence="2" type="ORF">CAPTEDRAFT_206415</name>
</gene>
<feature type="transmembrane region" description="Helical" evidence="1">
    <location>
        <begin position="321"/>
        <end position="341"/>
    </location>
</feature>
<feature type="transmembrane region" description="Helical" evidence="1">
    <location>
        <begin position="263"/>
        <end position="284"/>
    </location>
</feature>
<feature type="transmembrane region" description="Helical" evidence="1">
    <location>
        <begin position="507"/>
        <end position="525"/>
    </location>
</feature>
<reference evidence="3" key="3">
    <citation type="submission" date="2015-06" db="UniProtKB">
        <authorList>
            <consortium name="EnsemblMetazoa"/>
        </authorList>
    </citation>
    <scope>IDENTIFICATION</scope>
</reference>
<feature type="transmembrane region" description="Helical" evidence="1">
    <location>
        <begin position="229"/>
        <end position="251"/>
    </location>
</feature>
<feature type="transmembrane region" description="Helical" evidence="1">
    <location>
        <begin position="444"/>
        <end position="470"/>
    </location>
</feature>
<reference evidence="4" key="1">
    <citation type="submission" date="2012-12" db="EMBL/GenBank/DDBJ databases">
        <authorList>
            <person name="Hellsten U."/>
            <person name="Grimwood J."/>
            <person name="Chapman J.A."/>
            <person name="Shapiro H."/>
            <person name="Aerts A."/>
            <person name="Otillar R.P."/>
            <person name="Terry A.Y."/>
            <person name="Boore J.L."/>
            <person name="Simakov O."/>
            <person name="Marletaz F."/>
            <person name="Cho S.-J."/>
            <person name="Edsinger-Gonzales E."/>
            <person name="Havlak P."/>
            <person name="Kuo D.-H."/>
            <person name="Larsson T."/>
            <person name="Lv J."/>
            <person name="Arendt D."/>
            <person name="Savage R."/>
            <person name="Osoegawa K."/>
            <person name="de Jong P."/>
            <person name="Lindberg D.R."/>
            <person name="Seaver E.C."/>
            <person name="Weisblat D.A."/>
            <person name="Putnam N.H."/>
            <person name="Grigoriev I.V."/>
            <person name="Rokhsar D.S."/>
        </authorList>
    </citation>
    <scope>NUCLEOTIDE SEQUENCE</scope>
    <source>
        <strain evidence="4">I ESC-2004</strain>
    </source>
</reference>
<feature type="transmembrane region" description="Helical" evidence="1">
    <location>
        <begin position="361"/>
        <end position="385"/>
    </location>
</feature>
<accession>R7TEY5</accession>
<keyword evidence="1" id="KW-1133">Transmembrane helix</keyword>